<gene>
    <name evidence="3" type="ORF">BTO11_04575</name>
</gene>
<protein>
    <recommendedName>
        <fullName evidence="2">DUF2489 domain-containing protein</fullName>
    </recommendedName>
</protein>
<evidence type="ECO:0000256" key="1">
    <source>
        <dbReference type="SAM" id="Phobius"/>
    </source>
</evidence>
<name>A0A2S7UUP3_9GAMM</name>
<keyword evidence="1" id="KW-0472">Membrane</keyword>
<organism evidence="3 4">
    <name type="scientific">Psychrosphaera saromensis</name>
    <dbReference type="NCBI Taxonomy" id="716813"/>
    <lineage>
        <taxon>Bacteria</taxon>
        <taxon>Pseudomonadati</taxon>
        <taxon>Pseudomonadota</taxon>
        <taxon>Gammaproteobacteria</taxon>
        <taxon>Alteromonadales</taxon>
        <taxon>Pseudoalteromonadaceae</taxon>
        <taxon>Psychrosphaera</taxon>
    </lineage>
</organism>
<proteinExistence type="predicted"/>
<reference evidence="3 4" key="1">
    <citation type="submission" date="2016-12" db="EMBL/GenBank/DDBJ databases">
        <title>Diversity of luminous bacteria.</title>
        <authorList>
            <person name="Yoshizawa S."/>
            <person name="Kogure K."/>
        </authorList>
    </citation>
    <scope>NUCLEOTIDE SEQUENCE [LARGE SCALE GENOMIC DNA]</scope>
    <source>
        <strain evidence="3 4">SA4-48</strain>
    </source>
</reference>
<feature type="transmembrane region" description="Helical" evidence="1">
    <location>
        <begin position="6"/>
        <end position="25"/>
    </location>
</feature>
<dbReference type="InterPro" id="IPR019617">
    <property type="entry name" value="DUF2489"/>
</dbReference>
<keyword evidence="4" id="KW-1185">Reference proteome</keyword>
<evidence type="ECO:0000313" key="3">
    <source>
        <dbReference type="EMBL" id="PQJ53001.1"/>
    </source>
</evidence>
<dbReference type="Proteomes" id="UP000239007">
    <property type="component" value="Unassembled WGS sequence"/>
</dbReference>
<dbReference type="Pfam" id="PF10675">
    <property type="entry name" value="DUF2489"/>
    <property type="match status" value="1"/>
</dbReference>
<sequence>MLYLIITLGVVVLVALSYYAGTLLWRVKQQEKAVEEEQTKRLNYITDSICHIAKAMKAEQCEPSEGVLRIWVLLEHYNKAQAEPKDYVELYSGYSALYSEIKDMPTHEARKKFSKKDILKLDLQRMEAEQKYAEQIVLDTSQLILEFTLSK</sequence>
<dbReference type="OrthoDB" id="5293867at2"/>
<keyword evidence="1" id="KW-1133">Transmembrane helix</keyword>
<feature type="domain" description="DUF2489" evidence="2">
    <location>
        <begin position="14"/>
        <end position="143"/>
    </location>
</feature>
<dbReference type="EMBL" id="MSCH01000003">
    <property type="protein sequence ID" value="PQJ53001.1"/>
    <property type="molecule type" value="Genomic_DNA"/>
</dbReference>
<comment type="caution">
    <text evidence="3">The sequence shown here is derived from an EMBL/GenBank/DDBJ whole genome shotgun (WGS) entry which is preliminary data.</text>
</comment>
<dbReference type="AlphaFoldDB" id="A0A2S7UUP3"/>
<accession>A0A2S7UUP3</accession>
<evidence type="ECO:0000259" key="2">
    <source>
        <dbReference type="Pfam" id="PF10675"/>
    </source>
</evidence>
<evidence type="ECO:0000313" key="4">
    <source>
        <dbReference type="Proteomes" id="UP000239007"/>
    </source>
</evidence>
<keyword evidence="1" id="KW-0812">Transmembrane</keyword>